<reference evidence="1 2" key="1">
    <citation type="submission" date="2016-07" db="EMBL/GenBank/DDBJ databases">
        <title>Pervasive Adenine N6-methylation of Active Genes in Fungi.</title>
        <authorList>
            <consortium name="DOE Joint Genome Institute"/>
            <person name="Mondo S.J."/>
            <person name="Dannebaum R.O."/>
            <person name="Kuo R.C."/>
            <person name="Labutti K."/>
            <person name="Haridas S."/>
            <person name="Kuo A."/>
            <person name="Salamov A."/>
            <person name="Ahrendt S.R."/>
            <person name="Lipzen A."/>
            <person name="Sullivan W."/>
            <person name="Andreopoulos W.B."/>
            <person name="Clum A."/>
            <person name="Lindquist E."/>
            <person name="Daum C."/>
            <person name="Ramamoorthy G.K."/>
            <person name="Gryganskyi A."/>
            <person name="Culley D."/>
            <person name="Magnuson J.K."/>
            <person name="James T.Y."/>
            <person name="O'Malley M.A."/>
            <person name="Stajich J.E."/>
            <person name="Spatafora J.W."/>
            <person name="Visel A."/>
            <person name="Grigoriev I.V."/>
        </authorList>
    </citation>
    <scope>NUCLEOTIDE SEQUENCE [LARGE SCALE GENOMIC DNA]</scope>
    <source>
        <strain evidence="1 2">CBS 115471</strain>
    </source>
</reference>
<comment type="caution">
    <text evidence="1">The sequence shown here is derived from an EMBL/GenBank/DDBJ whole genome shotgun (WGS) entry which is preliminary data.</text>
</comment>
<keyword evidence="2" id="KW-1185">Reference proteome</keyword>
<evidence type="ECO:0000313" key="2">
    <source>
        <dbReference type="Proteomes" id="UP000193144"/>
    </source>
</evidence>
<dbReference type="EMBL" id="MCFA01000157">
    <property type="protein sequence ID" value="ORY02482.1"/>
    <property type="molecule type" value="Genomic_DNA"/>
</dbReference>
<organism evidence="1 2">
    <name type="scientific">Clohesyomyces aquaticus</name>
    <dbReference type="NCBI Taxonomy" id="1231657"/>
    <lineage>
        <taxon>Eukaryota</taxon>
        <taxon>Fungi</taxon>
        <taxon>Dikarya</taxon>
        <taxon>Ascomycota</taxon>
        <taxon>Pezizomycotina</taxon>
        <taxon>Dothideomycetes</taxon>
        <taxon>Pleosporomycetidae</taxon>
        <taxon>Pleosporales</taxon>
        <taxon>Lindgomycetaceae</taxon>
        <taxon>Clohesyomyces</taxon>
    </lineage>
</organism>
<sequence>MEYIAFSSLLVLTRVSTLSIYLRKLLIIRLWDSWSALKTLARKSSAGSVSGLRCSKLKTHTRDHHAIDFRVAPLSCNFSQNHGGVSNHLSMRCYASRAPCRPDCLNRSHRKPESNGKGNGNSDPGLNVFVACIWCSTWLGSAGQRKPHATSQ</sequence>
<proteinExistence type="predicted"/>
<dbReference type="Proteomes" id="UP000193144">
    <property type="component" value="Unassembled WGS sequence"/>
</dbReference>
<gene>
    <name evidence="1" type="ORF">BCR34DRAFT_82147</name>
</gene>
<accession>A0A1Y1YWR9</accession>
<evidence type="ECO:0000313" key="1">
    <source>
        <dbReference type="EMBL" id="ORY02482.1"/>
    </source>
</evidence>
<dbReference type="AlphaFoldDB" id="A0A1Y1YWR9"/>
<protein>
    <submittedName>
        <fullName evidence="1">Uncharacterized protein</fullName>
    </submittedName>
</protein>
<name>A0A1Y1YWR9_9PLEO</name>